<feature type="transmembrane region" description="Helical" evidence="1">
    <location>
        <begin position="261"/>
        <end position="281"/>
    </location>
</feature>
<feature type="transmembrane region" description="Helical" evidence="1">
    <location>
        <begin position="501"/>
        <end position="521"/>
    </location>
</feature>
<feature type="transmembrane region" description="Helical" evidence="1">
    <location>
        <begin position="147"/>
        <end position="168"/>
    </location>
</feature>
<feature type="transmembrane region" description="Helical" evidence="1">
    <location>
        <begin position="348"/>
        <end position="367"/>
    </location>
</feature>
<sequence>MRAIWAIAKIELLQRVRSTSFLMLVVAFFLAGYYFVPGPFSGYTTLTYRGMRGIYNSGYVGATVATLTSILIALIGFYLVSGAISTDRKKGIGCILATTSLPNRNYISGKYLGAFLYLSIFPIVLWIATVFMQWWRGEDSVELLTLLWPFLLLPLATAFMVTGITMLFENISWLRGNFGLVAYFFIWVSSIILPLIPNKNLAPYLDLSGITILTHSLAAHFNDTASLGNSQITIGIVEGVPSGTFEWGGIPFDLSVVWPRIGWVILGIGSGMLSIAFFDRFSLAYQTTRKKPASSEQLSFGNQQTQTIAHGKLLAYLFPAKTTSLNQFQFYFHLWKAELKLICKINRWFLPTCGVTTLLAFILPVAAMRYVGISLAFLLAIGILSDIACRETAMGTWKYIATSPIALKVFPFWKWCVGVSIVLMFSAGFEIRYLLLGKYNAGLSLLGGIAFVVAWAVIAGILTTNRKTFIVSFSFFWFLVSTNSVPPWLDYAGIQYEGQSVLISSIYISLAMVAILFLTYVQRKAHRN</sequence>
<feature type="transmembrane region" description="Helical" evidence="1">
    <location>
        <begin position="441"/>
        <end position="462"/>
    </location>
</feature>
<dbReference type="AlphaFoldDB" id="A0A2H0AAC2"/>
<proteinExistence type="predicted"/>
<name>A0A2H0AAC2_9BACT</name>
<organism evidence="2 3">
    <name type="scientific">Candidatus Desantisbacteria bacterium CG23_combo_of_CG06-09_8_20_14_all_40_23</name>
    <dbReference type="NCBI Taxonomy" id="1974550"/>
    <lineage>
        <taxon>Bacteria</taxon>
        <taxon>Candidatus Desantisiibacteriota</taxon>
    </lineage>
</organism>
<keyword evidence="1" id="KW-1133">Transmembrane helix</keyword>
<dbReference type="EMBL" id="PCSH01000011">
    <property type="protein sequence ID" value="PIP42382.1"/>
    <property type="molecule type" value="Genomic_DNA"/>
</dbReference>
<comment type="caution">
    <text evidence="2">The sequence shown here is derived from an EMBL/GenBank/DDBJ whole genome shotgun (WGS) entry which is preliminary data.</text>
</comment>
<keyword evidence="1" id="KW-0472">Membrane</keyword>
<evidence type="ECO:0000313" key="3">
    <source>
        <dbReference type="Proteomes" id="UP000231067"/>
    </source>
</evidence>
<accession>A0A2H0AAC2</accession>
<feature type="transmembrane region" description="Helical" evidence="1">
    <location>
        <begin position="373"/>
        <end position="389"/>
    </location>
</feature>
<feature type="transmembrane region" description="Helical" evidence="1">
    <location>
        <begin position="114"/>
        <end position="135"/>
    </location>
</feature>
<feature type="transmembrane region" description="Helical" evidence="1">
    <location>
        <begin position="410"/>
        <end position="429"/>
    </location>
</feature>
<feature type="transmembrane region" description="Helical" evidence="1">
    <location>
        <begin position="469"/>
        <end position="489"/>
    </location>
</feature>
<gene>
    <name evidence="2" type="ORF">COX18_00540</name>
</gene>
<feature type="transmembrane region" description="Helical" evidence="1">
    <location>
        <begin position="60"/>
        <end position="80"/>
    </location>
</feature>
<evidence type="ECO:0000313" key="2">
    <source>
        <dbReference type="EMBL" id="PIP42382.1"/>
    </source>
</evidence>
<keyword evidence="1" id="KW-0812">Transmembrane</keyword>
<dbReference type="Proteomes" id="UP000231067">
    <property type="component" value="Unassembled WGS sequence"/>
</dbReference>
<feature type="transmembrane region" description="Helical" evidence="1">
    <location>
        <begin position="180"/>
        <end position="197"/>
    </location>
</feature>
<evidence type="ECO:0000256" key="1">
    <source>
        <dbReference type="SAM" id="Phobius"/>
    </source>
</evidence>
<reference evidence="2 3" key="1">
    <citation type="submission" date="2017-09" db="EMBL/GenBank/DDBJ databases">
        <title>Depth-based differentiation of microbial function through sediment-hosted aquifers and enrichment of novel symbionts in the deep terrestrial subsurface.</title>
        <authorList>
            <person name="Probst A.J."/>
            <person name="Ladd B."/>
            <person name="Jarett J.K."/>
            <person name="Geller-Mcgrath D.E."/>
            <person name="Sieber C.M."/>
            <person name="Emerson J.B."/>
            <person name="Anantharaman K."/>
            <person name="Thomas B.C."/>
            <person name="Malmstrom R."/>
            <person name="Stieglmeier M."/>
            <person name="Klingl A."/>
            <person name="Woyke T."/>
            <person name="Ryan C.M."/>
            <person name="Banfield J.F."/>
        </authorList>
    </citation>
    <scope>NUCLEOTIDE SEQUENCE [LARGE SCALE GENOMIC DNA]</scope>
    <source>
        <strain evidence="2">CG23_combo_of_CG06-09_8_20_14_all_40_23</strain>
    </source>
</reference>
<feature type="transmembrane region" description="Helical" evidence="1">
    <location>
        <begin position="21"/>
        <end position="40"/>
    </location>
</feature>
<protein>
    <submittedName>
        <fullName evidence="2">Uncharacterized protein</fullName>
    </submittedName>
</protein>